<gene>
    <name evidence="13" type="ORF">HMPREF1872_00907</name>
</gene>
<protein>
    <recommendedName>
        <fullName evidence="11">Zinc metalloprotease</fullName>
        <ecNumber evidence="11">3.4.24.-</ecNumber>
    </recommendedName>
</protein>
<reference evidence="14" key="1">
    <citation type="submission" date="2016-01" db="EMBL/GenBank/DDBJ databases">
        <authorList>
            <person name="Mitreva M."/>
            <person name="Pepin K.H."/>
            <person name="Mihindukulasuriya K.A."/>
            <person name="Fulton R."/>
            <person name="Fronick C."/>
            <person name="O'Laughlin M."/>
            <person name="Miner T."/>
            <person name="Herter B."/>
            <person name="Rosa B.A."/>
            <person name="Cordes M."/>
            <person name="Tomlinson C."/>
            <person name="Wollam A."/>
            <person name="Palsikar V.B."/>
            <person name="Mardis E.R."/>
            <person name="Wilson R.K."/>
        </authorList>
    </citation>
    <scope>NUCLEOTIDE SEQUENCE [LARGE SCALE GENOMIC DNA]</scope>
    <source>
        <strain evidence="14">KA00274</strain>
    </source>
</reference>
<dbReference type="InterPro" id="IPR036034">
    <property type="entry name" value="PDZ_sf"/>
</dbReference>
<keyword evidence="5 11" id="KW-0812">Transmembrane</keyword>
<feature type="transmembrane region" description="Helical" evidence="11">
    <location>
        <begin position="130"/>
        <end position="154"/>
    </location>
</feature>
<comment type="subcellular location">
    <subcellularLocation>
        <location evidence="2">Membrane</location>
        <topology evidence="2">Multi-pass membrane protein</topology>
    </subcellularLocation>
</comment>
<evidence type="ECO:0000256" key="10">
    <source>
        <dbReference type="ARBA" id="ARBA00023136"/>
    </source>
</evidence>
<feature type="domain" description="Peptidase M50" evidence="12">
    <location>
        <begin position="15"/>
        <end position="450"/>
    </location>
</feature>
<evidence type="ECO:0000256" key="7">
    <source>
        <dbReference type="ARBA" id="ARBA00022833"/>
    </source>
</evidence>
<feature type="transmembrane region" description="Helical" evidence="11">
    <location>
        <begin position="7"/>
        <end position="25"/>
    </location>
</feature>
<evidence type="ECO:0000256" key="11">
    <source>
        <dbReference type="RuleBase" id="RU362031"/>
    </source>
</evidence>
<dbReference type="GO" id="GO:0004222">
    <property type="term" value="F:metalloendopeptidase activity"/>
    <property type="evidence" value="ECO:0007669"/>
    <property type="project" value="InterPro"/>
</dbReference>
<dbReference type="STRING" id="1497955.HMPREF1872_00907"/>
<dbReference type="RefSeq" id="WP_066714278.1">
    <property type="nucleotide sequence ID" value="NZ_CP118869.1"/>
</dbReference>
<comment type="similarity">
    <text evidence="3 11">Belongs to the peptidase M50B family.</text>
</comment>
<dbReference type="GO" id="GO:0006508">
    <property type="term" value="P:proteolysis"/>
    <property type="evidence" value="ECO:0007669"/>
    <property type="project" value="UniProtKB-KW"/>
</dbReference>
<dbReference type="AlphaFoldDB" id="A0A133YAE4"/>
<dbReference type="Proteomes" id="UP000070080">
    <property type="component" value="Unassembled WGS sequence"/>
</dbReference>
<evidence type="ECO:0000256" key="3">
    <source>
        <dbReference type="ARBA" id="ARBA00007931"/>
    </source>
</evidence>
<dbReference type="PANTHER" id="PTHR42837">
    <property type="entry name" value="REGULATOR OF SIGMA-E PROTEASE RSEP"/>
    <property type="match status" value="1"/>
</dbReference>
<comment type="caution">
    <text evidence="13">The sequence shown here is derived from an EMBL/GenBank/DDBJ whole genome shotgun (WGS) entry which is preliminary data.</text>
</comment>
<evidence type="ECO:0000256" key="1">
    <source>
        <dbReference type="ARBA" id="ARBA00001947"/>
    </source>
</evidence>
<dbReference type="OrthoDB" id="9782003at2"/>
<keyword evidence="11" id="KW-0479">Metal-binding</keyword>
<keyword evidence="14" id="KW-1185">Reference proteome</keyword>
<proteinExistence type="inferred from homology"/>
<organism evidence="13 14">
    <name type="scientific">Amygdalobacter nucleatus</name>
    <dbReference type="NCBI Taxonomy" id="3029274"/>
    <lineage>
        <taxon>Bacteria</taxon>
        <taxon>Bacillati</taxon>
        <taxon>Bacillota</taxon>
        <taxon>Clostridia</taxon>
        <taxon>Eubacteriales</taxon>
        <taxon>Oscillospiraceae</taxon>
        <taxon>Amygdalobacter</taxon>
    </lineage>
</organism>
<dbReference type="EMBL" id="LSCV01000031">
    <property type="protein sequence ID" value="KXB40097.1"/>
    <property type="molecule type" value="Genomic_DNA"/>
</dbReference>
<sequence length="466" mass="51714">MSNLLNIVVGILIGLVSLSLMMLLHELGHYVAGRLLGFKIIEFSLFMGPRIFSRVKNDIRYSIKSLPIGASVEFAGEYPEMDEKLNPNQIANPELGQTEKLEDESLSKEAILERDKAAGIFYAQAKWKRFIVMAAGPTMNLITGFLAFVIYFALTYSSTTQLLEAPKYSLAADLGIQAGDKIVTYNGFKIKTDMDIVVAEKFPASEQGRLLVYEHTDKDGTVSQKQGYLQDRKLKFLRLNVIGQAEEDKFKVIQSQNDAIQVGDVITSIDGKKFTPEARVYTGEAEANSEITSKIKLLRAGKEVEVDAKQTVYAVKAPSGLYLQAVSGVSPAIGYAWNYCFSVAKSTYYLLGLLFKGMLPVRDAFAGPVGIVNLYSQINSANFVIWEKLLRFVQMFALISLSLGICNFIPLPPLDGSQIFLLAIEAIRGKRLSEKWENLYGYLGLALVLGLALFTLYLDIARIFNH</sequence>
<evidence type="ECO:0000259" key="12">
    <source>
        <dbReference type="Pfam" id="PF02163"/>
    </source>
</evidence>
<dbReference type="PANTHER" id="PTHR42837:SF2">
    <property type="entry name" value="MEMBRANE METALLOPROTEASE ARASP2, CHLOROPLASTIC-RELATED"/>
    <property type="match status" value="1"/>
</dbReference>
<dbReference type="NCBIfam" id="TIGR00054">
    <property type="entry name" value="RIP metalloprotease RseP"/>
    <property type="match status" value="1"/>
</dbReference>
<dbReference type="SUPFAM" id="SSF50156">
    <property type="entry name" value="PDZ domain-like"/>
    <property type="match status" value="1"/>
</dbReference>
<evidence type="ECO:0000256" key="5">
    <source>
        <dbReference type="ARBA" id="ARBA00022692"/>
    </source>
</evidence>
<feature type="transmembrane region" description="Helical" evidence="11">
    <location>
        <begin position="439"/>
        <end position="458"/>
    </location>
</feature>
<keyword evidence="7 11" id="KW-0862">Zinc</keyword>
<name>A0A133YAE4_9FIRM</name>
<evidence type="ECO:0000256" key="4">
    <source>
        <dbReference type="ARBA" id="ARBA00022670"/>
    </source>
</evidence>
<evidence type="ECO:0000256" key="6">
    <source>
        <dbReference type="ARBA" id="ARBA00022801"/>
    </source>
</evidence>
<evidence type="ECO:0000313" key="13">
    <source>
        <dbReference type="EMBL" id="KXB40097.1"/>
    </source>
</evidence>
<keyword evidence="4 13" id="KW-0645">Protease</keyword>
<keyword evidence="8 11" id="KW-1133">Transmembrane helix</keyword>
<evidence type="ECO:0000313" key="14">
    <source>
        <dbReference type="Proteomes" id="UP000070080"/>
    </source>
</evidence>
<evidence type="ECO:0000256" key="8">
    <source>
        <dbReference type="ARBA" id="ARBA00022989"/>
    </source>
</evidence>
<dbReference type="GO" id="GO:0016020">
    <property type="term" value="C:membrane"/>
    <property type="evidence" value="ECO:0007669"/>
    <property type="project" value="UniProtKB-SubCell"/>
</dbReference>
<comment type="cofactor">
    <cofactor evidence="1 11">
        <name>Zn(2+)</name>
        <dbReference type="ChEBI" id="CHEBI:29105"/>
    </cofactor>
</comment>
<dbReference type="InterPro" id="IPR008915">
    <property type="entry name" value="Peptidase_M50"/>
</dbReference>
<feature type="transmembrane region" description="Helical" evidence="11">
    <location>
        <begin position="389"/>
        <end position="411"/>
    </location>
</feature>
<keyword evidence="6 11" id="KW-0378">Hydrolase</keyword>
<keyword evidence="10 11" id="KW-0472">Membrane</keyword>
<accession>A0A133YAE4</accession>
<keyword evidence="9 11" id="KW-0482">Metalloprotease</keyword>
<evidence type="ECO:0000256" key="2">
    <source>
        <dbReference type="ARBA" id="ARBA00004141"/>
    </source>
</evidence>
<dbReference type="CDD" id="cd06163">
    <property type="entry name" value="S2P-M50_PDZ_RseP-like"/>
    <property type="match status" value="1"/>
</dbReference>
<dbReference type="GO" id="GO:0046872">
    <property type="term" value="F:metal ion binding"/>
    <property type="evidence" value="ECO:0007669"/>
    <property type="project" value="UniProtKB-KW"/>
</dbReference>
<evidence type="ECO:0000256" key="9">
    <source>
        <dbReference type="ARBA" id="ARBA00023049"/>
    </source>
</evidence>
<dbReference type="Pfam" id="PF02163">
    <property type="entry name" value="Peptidase_M50"/>
    <property type="match status" value="1"/>
</dbReference>
<dbReference type="EC" id="3.4.24.-" evidence="11"/>
<dbReference type="InterPro" id="IPR004387">
    <property type="entry name" value="Pept_M50_Zn"/>
</dbReference>